<feature type="coiled-coil region" evidence="4">
    <location>
        <begin position="933"/>
        <end position="960"/>
    </location>
</feature>
<dbReference type="PANTHER" id="PTHR22683:SF41">
    <property type="entry name" value="DNA TRANSLOCASE FTSK"/>
    <property type="match status" value="1"/>
</dbReference>
<dbReference type="RefSeq" id="WP_015556247.1">
    <property type="nucleotide sequence ID" value="NC_021038.1"/>
</dbReference>
<dbReference type="InterPro" id="IPR049945">
    <property type="entry name" value="AAA_22"/>
</dbReference>
<dbReference type="EMBL" id="FP929056">
    <property type="protein sequence ID" value="CBL28100.1"/>
    <property type="molecule type" value="Genomic_DNA"/>
</dbReference>
<name>A0AB94IWF3_9BACT</name>
<dbReference type="AlphaFoldDB" id="A0AB94IWF3"/>
<reference evidence="7 8" key="2">
    <citation type="submission" date="2010-03" db="EMBL/GenBank/DDBJ databases">
        <authorList>
            <person name="Pajon A."/>
        </authorList>
    </citation>
    <scope>NUCLEOTIDE SEQUENCE [LARGE SCALE GENOMIC DNA]</scope>
    <source>
        <strain evidence="7 8">SGP1</strain>
    </source>
</reference>
<dbReference type="Gene3D" id="3.30.980.40">
    <property type="match status" value="1"/>
</dbReference>
<dbReference type="GO" id="GO:0003677">
    <property type="term" value="F:DNA binding"/>
    <property type="evidence" value="ECO:0007669"/>
    <property type="project" value="InterPro"/>
</dbReference>
<dbReference type="GO" id="GO:0016887">
    <property type="term" value="F:ATP hydrolysis activity"/>
    <property type="evidence" value="ECO:0007669"/>
    <property type="project" value="InterPro"/>
</dbReference>
<keyword evidence="2 3" id="KW-0067">ATP-binding</keyword>
<keyword evidence="8" id="KW-1185">Reference proteome</keyword>
<feature type="binding site" evidence="3">
    <location>
        <begin position="880"/>
        <end position="887"/>
    </location>
    <ligand>
        <name>ATP</name>
        <dbReference type="ChEBI" id="CHEBI:30616"/>
    </ligand>
</feature>
<evidence type="ECO:0000256" key="3">
    <source>
        <dbReference type="PROSITE-ProRule" id="PRU00289"/>
    </source>
</evidence>
<evidence type="ECO:0000313" key="8">
    <source>
        <dbReference type="Proteomes" id="UP000008957"/>
    </source>
</evidence>
<dbReference type="SUPFAM" id="SSF52540">
    <property type="entry name" value="P-loop containing nucleoside triphosphate hydrolases"/>
    <property type="match status" value="3"/>
</dbReference>
<protein>
    <submittedName>
        <fullName evidence="7">DNA segregation ATPase FtsK/SpoIIIE and related proteins</fullName>
    </submittedName>
</protein>
<feature type="compositionally biased region" description="Polar residues" evidence="5">
    <location>
        <begin position="591"/>
        <end position="604"/>
    </location>
</feature>
<evidence type="ECO:0000313" key="7">
    <source>
        <dbReference type="EMBL" id="CBL28100.1"/>
    </source>
</evidence>
<proteinExistence type="predicted"/>
<dbReference type="Pfam" id="PF13401">
    <property type="entry name" value="AAA_22"/>
    <property type="match status" value="1"/>
</dbReference>
<accession>A0AB94IWF3</accession>
<dbReference type="Gene3D" id="3.40.50.300">
    <property type="entry name" value="P-loop containing nucleotide triphosphate hydrolases"/>
    <property type="match status" value="2"/>
</dbReference>
<keyword evidence="4" id="KW-0175">Coiled coil</keyword>
<dbReference type="PROSITE" id="PS50901">
    <property type="entry name" value="FTSK"/>
    <property type="match status" value="1"/>
</dbReference>
<feature type="region of interest" description="Disordered" evidence="5">
    <location>
        <begin position="672"/>
        <end position="695"/>
    </location>
</feature>
<reference evidence="8" key="1">
    <citation type="submission" date="2010-03" db="EMBL/GenBank/DDBJ databases">
        <title>The genome sequence of Synergistetes sp. SGP1.</title>
        <authorList>
            <consortium name="metaHIT consortium -- http://www.metahit.eu/"/>
            <person name="Pajon A."/>
            <person name="Turner K."/>
            <person name="Parkhill J."/>
            <person name="Wade W."/>
            <person name="Vartoukian S."/>
        </authorList>
    </citation>
    <scope>NUCLEOTIDE SEQUENCE [LARGE SCALE GENOMIC DNA]</scope>
    <source>
        <strain evidence="8">SGP1</strain>
    </source>
</reference>
<feature type="compositionally biased region" description="Basic and acidic residues" evidence="5">
    <location>
        <begin position="571"/>
        <end position="586"/>
    </location>
</feature>
<sequence>MDSLNDSVIRSQLVAKNPFASSAAPNPWDNANPDLDSLNRTVVDHIDLLLKMTRENPAETFAGLILGEAGAGKTHMLKRVLRRIRESGEIAIFVTVRAFMDPESVLQDLLREVFISMGREHGDGKLQIDLLLEALDKAYRRDFREDALGGMARLEPLQMKLDRVNNDFLRCLLLYASTEDASLKNDILRWMRGESDESFSEKLDVIACNWDEMTPAAQEKKARDRLLSLGHVLRYVRVPMLVCFDQLDGMTSEDLLNAWGTAASLLINDVYGVLPLAFLRADTWEQRFSPRLDDAVRQKFLNHRLPMANCNLEQAKQLIKERIKAFFDDDDEVEQKYQWLMARLNTTLKPGYSPRMVITLANQAIQEAGAGADAAHEVEHALAEAYREECDKVASDPNSWPPNANHLLSALEMWLGAHPEFKVSRSADKYLRLSGKRSAEGPEAPCAFIIMATRHHRSAAAAIDRGIKFLEENPNGFCCYVTDERALKGPENWKQVHELLGQFRALKGRTVVLQPDGRAAWYGLVAFQNKVCNGDVTLYPPSGGPRLATPEDLSGYMKEGFRWNLLGLDGESGKPGDGDRSKDTGSGKDPTPSTSGPKDTSGSASEEKRLPLPVAVNSELCQQRPQNGDCSNDLGVAPAPQTVPEKSGSESGDKARDDFGEVHQEIFCHNDLGAAPTPQTVPEKSGSESGDKARDDFGEVPQEIFCRNDLGAAPTPQTVPEKSGSESGDKARDDFGEVPQEIFCHAEGLDRMVQLLKALKDLGLSVADAGVVCGPRFIRLKVLPDAARGTTVKKIDNRADDLQVQMALPVPPVIQAYGGYVGVDVPRSSPQALSLKTLLRQGEESRPRSEAVFPLGMRVDGSVFWADLAEPSMTSILIGGTSGSGKSVLLRSVVVGLLLCAPKDSVNFTLIDPKRLTFVDLAGLRALEEGRILCDVEETMEALKEAVEEMERRYELMEGAKVSHLTDYNAVAEERLRRRVLIIDEYADLMMHKETAKDLEHFIQRLCQKGRAAGFHLLLATQRPDAKVVTGVIKANLQLRVALKVASKSNSQIILGEGFTQAQHLLGHGDMLVGNGSAVERLQGPIADISLLGPEFLRG</sequence>
<dbReference type="SMART" id="SM00382">
    <property type="entry name" value="AAA"/>
    <property type="match status" value="2"/>
</dbReference>
<dbReference type="InterPro" id="IPR002543">
    <property type="entry name" value="FtsK_dom"/>
</dbReference>
<evidence type="ECO:0000256" key="2">
    <source>
        <dbReference type="ARBA" id="ARBA00022840"/>
    </source>
</evidence>
<evidence type="ECO:0000256" key="1">
    <source>
        <dbReference type="ARBA" id="ARBA00022741"/>
    </source>
</evidence>
<dbReference type="Proteomes" id="UP000008957">
    <property type="component" value="Chromosome"/>
</dbReference>
<dbReference type="InterPro" id="IPR050206">
    <property type="entry name" value="FtsK/SpoIIIE/SftA"/>
</dbReference>
<gene>
    <name evidence="7" type="ORF">SY1_07810</name>
</gene>
<dbReference type="InterPro" id="IPR027417">
    <property type="entry name" value="P-loop_NTPase"/>
</dbReference>
<evidence type="ECO:0000256" key="5">
    <source>
        <dbReference type="SAM" id="MobiDB-lite"/>
    </source>
</evidence>
<feature type="compositionally biased region" description="Basic and acidic residues" evidence="5">
    <location>
        <begin position="647"/>
        <end position="656"/>
    </location>
</feature>
<dbReference type="Pfam" id="PF01580">
    <property type="entry name" value="FtsK_SpoIIIE"/>
    <property type="match status" value="1"/>
</dbReference>
<feature type="region of interest" description="Disordered" evidence="5">
    <location>
        <begin position="567"/>
        <end position="608"/>
    </location>
</feature>
<organism evidence="7 8">
    <name type="scientific">Fretibacterium fastidiosum</name>
    <dbReference type="NCBI Taxonomy" id="651822"/>
    <lineage>
        <taxon>Bacteria</taxon>
        <taxon>Thermotogati</taxon>
        <taxon>Synergistota</taxon>
        <taxon>Synergistia</taxon>
        <taxon>Synergistales</taxon>
        <taxon>Aminobacteriaceae</taxon>
        <taxon>Fretibacterium</taxon>
    </lineage>
</organism>
<dbReference type="GO" id="GO:0005524">
    <property type="term" value="F:ATP binding"/>
    <property type="evidence" value="ECO:0007669"/>
    <property type="project" value="UniProtKB-UniRule"/>
</dbReference>
<feature type="region of interest" description="Disordered" evidence="5">
    <location>
        <begin position="623"/>
        <end position="656"/>
    </location>
</feature>
<feature type="region of interest" description="Disordered" evidence="5">
    <location>
        <begin position="709"/>
        <end position="731"/>
    </location>
</feature>
<evidence type="ECO:0000259" key="6">
    <source>
        <dbReference type="PROSITE" id="PS50901"/>
    </source>
</evidence>
<feature type="domain" description="FtsK" evidence="6">
    <location>
        <begin position="860"/>
        <end position="1052"/>
    </location>
</feature>
<dbReference type="PANTHER" id="PTHR22683">
    <property type="entry name" value="SPORULATION PROTEIN RELATED"/>
    <property type="match status" value="1"/>
</dbReference>
<dbReference type="KEGG" id="sbr:SY1_07810"/>
<evidence type="ECO:0000256" key="4">
    <source>
        <dbReference type="SAM" id="Coils"/>
    </source>
</evidence>
<keyword evidence="1 3" id="KW-0547">Nucleotide-binding</keyword>
<dbReference type="InterPro" id="IPR003593">
    <property type="entry name" value="AAA+_ATPase"/>
</dbReference>
<feature type="compositionally biased region" description="Basic and acidic residues" evidence="5">
    <location>
        <begin position="685"/>
        <end position="695"/>
    </location>
</feature>